<dbReference type="OMA" id="RVCQIEI"/>
<feature type="compositionally biased region" description="Basic residues" evidence="1">
    <location>
        <begin position="287"/>
        <end position="300"/>
    </location>
</feature>
<evidence type="ECO:0000313" key="4">
    <source>
        <dbReference type="Proteomes" id="UP000017836"/>
    </source>
</evidence>
<dbReference type="PANTHER" id="PTHR12136">
    <property type="entry name" value="ENHANCED DISEASE RESISTANCE-RELATED"/>
    <property type="match status" value="1"/>
</dbReference>
<reference evidence="4" key="1">
    <citation type="journal article" date="2013" name="Science">
        <title>The Amborella genome and the evolution of flowering plants.</title>
        <authorList>
            <consortium name="Amborella Genome Project"/>
        </authorList>
    </citation>
    <scope>NUCLEOTIDE SEQUENCE [LARGE SCALE GENOMIC DNA]</scope>
</reference>
<protein>
    <recommendedName>
        <fullName evidence="2">Protein ENHANCED DISEASE RESISTANCE 2 C-terminal domain-containing protein</fullName>
    </recommendedName>
</protein>
<dbReference type="AlphaFoldDB" id="W1PBX9"/>
<dbReference type="Gramene" id="ERN07427">
    <property type="protein sequence ID" value="ERN07427"/>
    <property type="gene ID" value="AMTR_s00019p00247760"/>
</dbReference>
<feature type="region of interest" description="Disordered" evidence="1">
    <location>
        <begin position="280"/>
        <end position="306"/>
    </location>
</feature>
<organism evidence="3 4">
    <name type="scientific">Amborella trichopoda</name>
    <dbReference type="NCBI Taxonomy" id="13333"/>
    <lineage>
        <taxon>Eukaryota</taxon>
        <taxon>Viridiplantae</taxon>
        <taxon>Streptophyta</taxon>
        <taxon>Embryophyta</taxon>
        <taxon>Tracheophyta</taxon>
        <taxon>Spermatophyta</taxon>
        <taxon>Magnoliopsida</taxon>
        <taxon>Amborellales</taxon>
        <taxon>Amborellaceae</taxon>
        <taxon>Amborella</taxon>
    </lineage>
</organism>
<gene>
    <name evidence="3" type="ORF">AMTR_s00019p00247760</name>
</gene>
<evidence type="ECO:0000256" key="1">
    <source>
        <dbReference type="SAM" id="MobiDB-lite"/>
    </source>
</evidence>
<dbReference type="EMBL" id="KI393807">
    <property type="protein sequence ID" value="ERN07427.1"/>
    <property type="molecule type" value="Genomic_DNA"/>
</dbReference>
<dbReference type="PANTHER" id="PTHR12136:SF91">
    <property type="entry name" value="PROTEIN ENHANCED DISEASE RESISTANCE 2-LIKE"/>
    <property type="match status" value="1"/>
</dbReference>
<dbReference type="Proteomes" id="UP000017836">
    <property type="component" value="Unassembled WGS sequence"/>
</dbReference>
<keyword evidence="4" id="KW-1185">Reference proteome</keyword>
<feature type="domain" description="Protein ENHANCED DISEASE RESISTANCE 2 C-terminal" evidence="2">
    <location>
        <begin position="53"/>
        <end position="267"/>
    </location>
</feature>
<dbReference type="HOGENOM" id="CLU_053956_2_0_1"/>
<dbReference type="InterPro" id="IPR045096">
    <property type="entry name" value="EDR2-like"/>
</dbReference>
<dbReference type="eggNOG" id="ENOG502QRMY">
    <property type="taxonomic scope" value="Eukaryota"/>
</dbReference>
<dbReference type="Pfam" id="PF07059">
    <property type="entry name" value="EDR2_C"/>
    <property type="match status" value="1"/>
</dbReference>
<name>W1PBX9_AMBTC</name>
<sequence>MCPTKQKPRPSREEKPSPQNPSLSPPPPIDWKHEARLAGSLDEVDLHTGVNGWAPPPGDLFSLRAKNYFSKKQKSPSGDWLLKPLAVDWLRSSARLDNLLSRPDNRVATALRRAQASGSARKAFMFAVNLQIPGREHHSAVFYFASDDPLHPDSLLYKFVHGDEAFRNSRFKIVNRIVKGPWIVKAAVGNHSACLLGKALCCRYLKGDNYFEIDVDIGSSALANAILHLALGYVTSVTVDMGFVVEAQSEEELPEKLVGAVRIAQMEMGSAVWVEPMGPEPASRAHGPVKGRSFGRVKHHARDEEV</sequence>
<evidence type="ECO:0000313" key="3">
    <source>
        <dbReference type="EMBL" id="ERN07427.1"/>
    </source>
</evidence>
<feature type="region of interest" description="Disordered" evidence="1">
    <location>
        <begin position="1"/>
        <end position="32"/>
    </location>
</feature>
<evidence type="ECO:0000259" key="2">
    <source>
        <dbReference type="Pfam" id="PF07059"/>
    </source>
</evidence>
<dbReference type="OrthoDB" id="9970435at2759"/>
<accession>W1PBX9</accession>
<proteinExistence type="predicted"/>
<dbReference type="InterPro" id="IPR009769">
    <property type="entry name" value="EDR2_C"/>
</dbReference>